<dbReference type="GeneID" id="19145229"/>
<dbReference type="Proteomes" id="UP000053841">
    <property type="component" value="Unassembled WGS sequence"/>
</dbReference>
<sequence length="194" mass="21333">MSRPTTPIPRSRPSTSQWAHHHTSPSRESNVKHTSPPSSHHEETPSESCPKPPSPHASRQPSQERPRSPTPNIMLSGWQPVEPSPALWVFVKNVSALPSAPEFAGPSGVPAQEQAQVGLLQTDCDGSRCDSVVEGEMVARARRNGGEMVRGVDVDVDVDVDLERQGVEEEEEDKAQGVRRVWGRIRGWMLGWLS</sequence>
<organism evidence="2 3">
    <name type="scientific">Cochliobolus carbonum (strain 26-R-13)</name>
    <name type="common">Maize leaf spot fungus</name>
    <name type="synonym">Bipolaris zeicola</name>
    <dbReference type="NCBI Taxonomy" id="930089"/>
    <lineage>
        <taxon>Eukaryota</taxon>
        <taxon>Fungi</taxon>
        <taxon>Dikarya</taxon>
        <taxon>Ascomycota</taxon>
        <taxon>Pezizomycotina</taxon>
        <taxon>Dothideomycetes</taxon>
        <taxon>Pleosporomycetidae</taxon>
        <taxon>Pleosporales</taxon>
        <taxon>Pleosporineae</taxon>
        <taxon>Pleosporaceae</taxon>
        <taxon>Bipolaris</taxon>
    </lineage>
</organism>
<keyword evidence="3" id="KW-1185">Reference proteome</keyword>
<dbReference type="AlphaFoldDB" id="W6YQV2"/>
<proteinExistence type="predicted"/>
<reference evidence="2 3" key="1">
    <citation type="journal article" date="2013" name="PLoS Genet.">
        <title>Comparative genome structure, secondary metabolite, and effector coding capacity across Cochliobolus pathogens.</title>
        <authorList>
            <person name="Condon B.J."/>
            <person name="Leng Y."/>
            <person name="Wu D."/>
            <person name="Bushley K.E."/>
            <person name="Ohm R.A."/>
            <person name="Otillar R."/>
            <person name="Martin J."/>
            <person name="Schackwitz W."/>
            <person name="Grimwood J."/>
            <person name="MohdZainudin N."/>
            <person name="Xue C."/>
            <person name="Wang R."/>
            <person name="Manning V.A."/>
            <person name="Dhillon B."/>
            <person name="Tu Z.J."/>
            <person name="Steffenson B.J."/>
            <person name="Salamov A."/>
            <person name="Sun H."/>
            <person name="Lowry S."/>
            <person name="LaButti K."/>
            <person name="Han J."/>
            <person name="Copeland A."/>
            <person name="Lindquist E."/>
            <person name="Barry K."/>
            <person name="Schmutz J."/>
            <person name="Baker S.E."/>
            <person name="Ciuffetti L.M."/>
            <person name="Grigoriev I.V."/>
            <person name="Zhong S."/>
            <person name="Turgeon B.G."/>
        </authorList>
    </citation>
    <scope>NUCLEOTIDE SEQUENCE [LARGE SCALE GENOMIC DNA]</scope>
    <source>
        <strain evidence="2 3">26-R-13</strain>
    </source>
</reference>
<name>W6YQV2_COCC2</name>
<feature type="region of interest" description="Disordered" evidence="1">
    <location>
        <begin position="1"/>
        <end position="79"/>
    </location>
</feature>
<evidence type="ECO:0000313" key="2">
    <source>
        <dbReference type="EMBL" id="EUC37814.1"/>
    </source>
</evidence>
<evidence type="ECO:0000256" key="1">
    <source>
        <dbReference type="SAM" id="MobiDB-lite"/>
    </source>
</evidence>
<dbReference type="RefSeq" id="XP_007707802.1">
    <property type="nucleotide sequence ID" value="XM_007709612.1"/>
</dbReference>
<gene>
    <name evidence="2" type="ORF">COCCADRAFT_22575</name>
</gene>
<accession>W6YQV2</accession>
<protein>
    <submittedName>
        <fullName evidence="2">Uncharacterized protein</fullName>
    </submittedName>
</protein>
<dbReference type="HOGENOM" id="CLU_115471_0_0_1"/>
<dbReference type="EMBL" id="KI964547">
    <property type="protein sequence ID" value="EUC37814.1"/>
    <property type="molecule type" value="Genomic_DNA"/>
</dbReference>
<evidence type="ECO:0000313" key="3">
    <source>
        <dbReference type="Proteomes" id="UP000053841"/>
    </source>
</evidence>
<dbReference type="KEGG" id="bze:COCCADRAFT_22575"/>
<dbReference type="OrthoDB" id="10567097at2759"/>
<feature type="compositionally biased region" description="Low complexity" evidence="1">
    <location>
        <begin position="1"/>
        <end position="16"/>
    </location>
</feature>